<proteinExistence type="predicted"/>
<feature type="signal peptide" evidence="1">
    <location>
        <begin position="1"/>
        <end position="19"/>
    </location>
</feature>
<protein>
    <submittedName>
        <fullName evidence="2">Uncharacterized protein</fullName>
    </submittedName>
</protein>
<keyword evidence="3" id="KW-1185">Reference proteome</keyword>
<reference evidence="2" key="1">
    <citation type="submission" date="2019-11" db="EMBL/GenBank/DDBJ databases">
        <title>Description of Pedobacter sp. LMG 31464T.</title>
        <authorList>
            <person name="Carlier A."/>
            <person name="Qi S."/>
            <person name="Vandamme P."/>
        </authorList>
    </citation>
    <scope>NUCLEOTIDE SEQUENCE</scope>
    <source>
        <strain evidence="2">LMG 31464</strain>
    </source>
</reference>
<organism evidence="2 3">
    <name type="scientific">Pedobacter planticolens</name>
    <dbReference type="NCBI Taxonomy" id="2679964"/>
    <lineage>
        <taxon>Bacteria</taxon>
        <taxon>Pseudomonadati</taxon>
        <taxon>Bacteroidota</taxon>
        <taxon>Sphingobacteriia</taxon>
        <taxon>Sphingobacteriales</taxon>
        <taxon>Sphingobacteriaceae</taxon>
        <taxon>Pedobacter</taxon>
    </lineage>
</organism>
<gene>
    <name evidence="2" type="ORF">GM921_00830</name>
</gene>
<dbReference type="AlphaFoldDB" id="A0A923ISW6"/>
<feature type="chain" id="PRO_5037449687" evidence="1">
    <location>
        <begin position="20"/>
        <end position="183"/>
    </location>
</feature>
<dbReference type="Proteomes" id="UP000601055">
    <property type="component" value="Unassembled WGS sequence"/>
</dbReference>
<dbReference type="RefSeq" id="WP_182920717.1">
    <property type="nucleotide sequence ID" value="NZ_WNXD01000001.1"/>
</dbReference>
<sequence length="183" mass="19875">MKKIIFTLVSLSFFIAVQAQKTLPEIKAGTVMSASAFLQGQEYPLIITVKSLTAPITLAWSVDGYGDGAFEINEKGMQSGTALFLGQPGLGLTKLGDNETYCLISKAAFKSLTDTKTFTYNGVKFKVKTADSTPMKYGGKEADIIQVISEDGKMQLWILNNPNLPFIVQTVGLPIDLLINDIK</sequence>
<comment type="caution">
    <text evidence="2">The sequence shown here is derived from an EMBL/GenBank/DDBJ whole genome shotgun (WGS) entry which is preliminary data.</text>
</comment>
<dbReference type="EMBL" id="WNXD01000001">
    <property type="protein sequence ID" value="MBB2144015.1"/>
    <property type="molecule type" value="Genomic_DNA"/>
</dbReference>
<evidence type="ECO:0000313" key="2">
    <source>
        <dbReference type="EMBL" id="MBB2144015.1"/>
    </source>
</evidence>
<evidence type="ECO:0000313" key="3">
    <source>
        <dbReference type="Proteomes" id="UP000601055"/>
    </source>
</evidence>
<keyword evidence="1" id="KW-0732">Signal</keyword>
<evidence type="ECO:0000256" key="1">
    <source>
        <dbReference type="SAM" id="SignalP"/>
    </source>
</evidence>
<name>A0A923ISW6_9SPHI</name>
<accession>A0A923ISW6</accession>